<keyword evidence="2" id="KW-1185">Reference proteome</keyword>
<dbReference type="Proteomes" id="UP000000330">
    <property type="component" value="Segment"/>
</dbReference>
<reference evidence="1 2" key="1">
    <citation type="journal article" date="2010" name="Virol. J.">
        <title>Genomes of the T4-related bacteriophages as windows on microbial genome evolution.</title>
        <authorList>
            <person name="Petrov V.M."/>
            <person name="Ratnayaka S."/>
            <person name="Nolan J.M."/>
            <person name="Miller E.S."/>
            <person name="Karam J.D."/>
        </authorList>
    </citation>
    <scope>NUCLEOTIDE SEQUENCE [LARGE SCALE GENOMIC DNA]</scope>
    <source>
        <strain evidence="1">Acj133</strain>
    </source>
</reference>
<name>D9I5X0_9CAUD</name>
<dbReference type="GeneID" id="10322991"/>
<dbReference type="RefSeq" id="YP_004300585.1">
    <property type="nucleotide sequence ID" value="NC_015250.1"/>
</dbReference>
<proteinExistence type="predicted"/>
<sequence>MIKVDRENIDAFAARIKNFELKAGESFTDYFMDSEVFAGSWGFWLIGKGYVERGNAIINAYNKANKKHWSDQELCFAVNASPLRWDAASNEFYPWGLDQGINLDLAINADYKLWAEFLISSDRYYEPFLKYLENFEAGGEY</sequence>
<accession>D9I5X0</accession>
<dbReference type="KEGG" id="vg:10322991"/>
<gene>
    <name evidence="1" type="ORF">Acj133p004</name>
</gene>
<evidence type="ECO:0000313" key="1">
    <source>
        <dbReference type="EMBL" id="ADJ19351.1"/>
    </source>
</evidence>
<organism evidence="1 2">
    <name type="scientific">Acinetobacter phage 133</name>
    <dbReference type="NCBI Taxonomy" id="2919552"/>
    <lineage>
        <taxon>Viruses</taxon>
        <taxon>Duplodnaviria</taxon>
        <taxon>Heunggongvirae</taxon>
        <taxon>Uroviricota</taxon>
        <taxon>Caudoviricetes</taxon>
        <taxon>Pantevenvirales</taxon>
        <taxon>Straboviridae</taxon>
        <taxon>Tevenvirinae</taxon>
        <taxon>Centumtrigintavirus</taxon>
        <taxon>Centumtrigintavirus cv133</taxon>
        <taxon>Acinetobacter virus 133</taxon>
    </lineage>
</organism>
<dbReference type="EMBL" id="HM114315">
    <property type="protein sequence ID" value="ADJ19351.1"/>
    <property type="molecule type" value="Genomic_DNA"/>
</dbReference>
<protein>
    <submittedName>
        <fullName evidence="1">Uncharacterized protein</fullName>
    </submittedName>
</protein>
<evidence type="ECO:0000313" key="2">
    <source>
        <dbReference type="Proteomes" id="UP000000330"/>
    </source>
</evidence>